<evidence type="ECO:0000313" key="2">
    <source>
        <dbReference type="EMBL" id="GGC78594.1"/>
    </source>
</evidence>
<evidence type="ECO:0000313" key="3">
    <source>
        <dbReference type="Proteomes" id="UP000597301"/>
    </source>
</evidence>
<comment type="caution">
    <text evidence="2">The sequence shown here is derived from an EMBL/GenBank/DDBJ whole genome shotgun (WGS) entry which is preliminary data.</text>
</comment>
<proteinExistence type="predicted"/>
<accession>A0ABQ1NJ88</accession>
<protein>
    <recommendedName>
        <fullName evidence="4">Nucleoid-associated protein</fullName>
    </recommendedName>
</protein>
<dbReference type="InterPro" id="IPR007358">
    <property type="entry name" value="Nucleoid_associated_NdpA"/>
</dbReference>
<organism evidence="2 3">
    <name type="scientific">Vreelandella lutescens</name>
    <dbReference type="NCBI Taxonomy" id="1602943"/>
    <lineage>
        <taxon>Bacteria</taxon>
        <taxon>Pseudomonadati</taxon>
        <taxon>Pseudomonadota</taxon>
        <taxon>Gammaproteobacteria</taxon>
        <taxon>Oceanospirillales</taxon>
        <taxon>Halomonadaceae</taxon>
        <taxon>Vreelandella</taxon>
    </lineage>
</organism>
<name>A0ABQ1NJ88_9GAMM</name>
<evidence type="ECO:0008006" key="4">
    <source>
        <dbReference type="Google" id="ProtNLM"/>
    </source>
</evidence>
<sequence>MVGQPLDGVLNQAQRNTLEIVDFIFHIIDPEAPGKVIKLDEVQLQDKQKTFFLDRLRDIAEGTQYVFNPDAVNLQEQSQQLIEDRDGFVELSYLMTQEFARLHRGQMSAGVFIVSVVKYLADAHDWQQLAFLVKMDQQESFAYSYEEIDGRRLAVVNEIPNALNENKHAIQKSALIDPVNQFAWDVLAFDRVKKPVLSDYFQSFLGVIERQQDAALTRMAYSAVRKWAKDVPRDQLPPGEDVNTYRERALNYLNDHDTFETDAFLDSVVKDENAERKAQHMGALRDALAENGVAGQSFRPRPDSLPKKQRKQVYETSEGVTIIYEGSREEAGMHIEDIDGGGKRITIETHQLTPKG</sequence>
<keyword evidence="3" id="KW-1185">Reference proteome</keyword>
<evidence type="ECO:0000256" key="1">
    <source>
        <dbReference type="SAM" id="MobiDB-lite"/>
    </source>
</evidence>
<dbReference type="Proteomes" id="UP000597301">
    <property type="component" value="Unassembled WGS sequence"/>
</dbReference>
<feature type="region of interest" description="Disordered" evidence="1">
    <location>
        <begin position="291"/>
        <end position="311"/>
    </location>
</feature>
<gene>
    <name evidence="2" type="ORF">GCM10011382_05760</name>
</gene>
<dbReference type="Pfam" id="PF04245">
    <property type="entry name" value="NA37"/>
    <property type="match status" value="1"/>
</dbReference>
<dbReference type="RefSeq" id="WP_188638001.1">
    <property type="nucleotide sequence ID" value="NZ_BMHM01000001.1"/>
</dbReference>
<reference evidence="3" key="1">
    <citation type="journal article" date="2019" name="Int. J. Syst. Evol. Microbiol.">
        <title>The Global Catalogue of Microorganisms (GCM) 10K type strain sequencing project: providing services to taxonomists for standard genome sequencing and annotation.</title>
        <authorList>
            <consortium name="The Broad Institute Genomics Platform"/>
            <consortium name="The Broad Institute Genome Sequencing Center for Infectious Disease"/>
            <person name="Wu L."/>
            <person name="Ma J."/>
        </authorList>
    </citation>
    <scope>NUCLEOTIDE SEQUENCE [LARGE SCALE GENOMIC DNA]</scope>
    <source>
        <strain evidence="3">CGMCC 1.15122</strain>
    </source>
</reference>
<dbReference type="EMBL" id="BMHM01000001">
    <property type="protein sequence ID" value="GGC78594.1"/>
    <property type="molecule type" value="Genomic_DNA"/>
</dbReference>